<organism evidence="1">
    <name type="scientific">marine metagenome</name>
    <dbReference type="NCBI Taxonomy" id="408172"/>
    <lineage>
        <taxon>unclassified sequences</taxon>
        <taxon>metagenomes</taxon>
        <taxon>ecological metagenomes</taxon>
    </lineage>
</organism>
<gene>
    <name evidence="1" type="ORF">METZ01_LOCUS199398</name>
</gene>
<reference evidence="1" key="1">
    <citation type="submission" date="2018-05" db="EMBL/GenBank/DDBJ databases">
        <authorList>
            <person name="Lanie J.A."/>
            <person name="Ng W.-L."/>
            <person name="Kazmierczak K.M."/>
            <person name="Andrzejewski T.M."/>
            <person name="Davidsen T.M."/>
            <person name="Wayne K.J."/>
            <person name="Tettelin H."/>
            <person name="Glass J.I."/>
            <person name="Rusch D."/>
            <person name="Podicherti R."/>
            <person name="Tsui H.-C.T."/>
            <person name="Winkler M.E."/>
        </authorList>
    </citation>
    <scope>NUCLEOTIDE SEQUENCE</scope>
</reference>
<sequence length="24" mass="2683">MVGTTTEAKAFYCVYTKLSNQAQK</sequence>
<dbReference type="EMBL" id="UINC01043059">
    <property type="protein sequence ID" value="SVB46544.1"/>
    <property type="molecule type" value="Genomic_DNA"/>
</dbReference>
<accession>A0A382E8Y4</accession>
<dbReference type="AlphaFoldDB" id="A0A382E8Y4"/>
<name>A0A382E8Y4_9ZZZZ</name>
<feature type="non-terminal residue" evidence="1">
    <location>
        <position position="24"/>
    </location>
</feature>
<proteinExistence type="predicted"/>
<protein>
    <submittedName>
        <fullName evidence="1">Uncharacterized protein</fullName>
    </submittedName>
</protein>
<evidence type="ECO:0000313" key="1">
    <source>
        <dbReference type="EMBL" id="SVB46544.1"/>
    </source>
</evidence>